<dbReference type="InterPro" id="IPR002355">
    <property type="entry name" value="Cu_oxidase_Cu_BS"/>
</dbReference>
<feature type="signal peptide" evidence="3">
    <location>
        <begin position="1"/>
        <end position="32"/>
    </location>
</feature>
<dbReference type="InterPro" id="IPR006311">
    <property type="entry name" value="TAT_signal"/>
</dbReference>
<dbReference type="CDD" id="cd13896">
    <property type="entry name" value="CuRO_3_CopA"/>
    <property type="match status" value="1"/>
</dbReference>
<dbReference type="Gene3D" id="2.60.40.420">
    <property type="entry name" value="Cupredoxins - blue copper proteins"/>
    <property type="match status" value="3"/>
</dbReference>
<dbReference type="InterPro" id="IPR011706">
    <property type="entry name" value="Cu-oxidase_C"/>
</dbReference>
<dbReference type="InterPro" id="IPR008972">
    <property type="entry name" value="Cupredoxin"/>
</dbReference>
<organism evidence="7 8">
    <name type="scientific">Azospirillum oryzae</name>
    <dbReference type="NCBI Taxonomy" id="286727"/>
    <lineage>
        <taxon>Bacteria</taxon>
        <taxon>Pseudomonadati</taxon>
        <taxon>Pseudomonadota</taxon>
        <taxon>Alphaproteobacteria</taxon>
        <taxon>Rhodospirillales</taxon>
        <taxon>Azospirillaceae</taxon>
        <taxon>Azospirillum</taxon>
    </lineage>
</organism>
<dbReference type="Pfam" id="PF07731">
    <property type="entry name" value="Cu-oxidase_2"/>
    <property type="match status" value="1"/>
</dbReference>
<keyword evidence="8" id="KW-1185">Reference proteome</keyword>
<dbReference type="Pfam" id="PF00394">
    <property type="entry name" value="Cu-oxidase"/>
    <property type="match status" value="1"/>
</dbReference>
<dbReference type="InterPro" id="IPR045087">
    <property type="entry name" value="Cu-oxidase_fam"/>
</dbReference>
<evidence type="ECO:0000259" key="6">
    <source>
        <dbReference type="Pfam" id="PF07732"/>
    </source>
</evidence>
<keyword evidence="1" id="KW-0479">Metal-binding</keyword>
<keyword evidence="2" id="KW-0560">Oxidoreductase</keyword>
<evidence type="ECO:0000256" key="3">
    <source>
        <dbReference type="SAM" id="SignalP"/>
    </source>
</evidence>
<dbReference type="PANTHER" id="PTHR11709">
    <property type="entry name" value="MULTI-COPPER OXIDASE"/>
    <property type="match status" value="1"/>
</dbReference>
<dbReference type="EMBL" id="CP054619">
    <property type="protein sequence ID" value="QKS52414.1"/>
    <property type="molecule type" value="Genomic_DNA"/>
</dbReference>
<dbReference type="PROSITE" id="PS00080">
    <property type="entry name" value="MULTICOPPER_OXIDASE2"/>
    <property type="match status" value="1"/>
</dbReference>
<dbReference type="KEGG" id="aoz:HUE56_18685"/>
<reference evidence="7 8" key="1">
    <citation type="submission" date="2020-06" db="EMBL/GenBank/DDBJ databases">
        <title>Complete genome of Azosprillum oryzae KACC14407.</title>
        <authorList>
            <person name="Kim M."/>
            <person name="Park Y.-J."/>
            <person name="Shin J.-H."/>
        </authorList>
    </citation>
    <scope>NUCLEOTIDE SEQUENCE [LARGE SCALE GENOMIC DNA]</scope>
    <source>
        <strain evidence="7 8">KACC 14407</strain>
    </source>
</reference>
<dbReference type="CDD" id="cd13865">
    <property type="entry name" value="CuRO_1_LCC_like_3"/>
    <property type="match status" value="1"/>
</dbReference>
<protein>
    <submittedName>
        <fullName evidence="7">Multicopper oxidase domain-containing protein</fullName>
    </submittedName>
</protein>
<accession>A0A6N1AT37</accession>
<dbReference type="AlphaFoldDB" id="A0A6N1AT37"/>
<dbReference type="PROSITE" id="PS00079">
    <property type="entry name" value="MULTICOPPER_OXIDASE1"/>
    <property type="match status" value="1"/>
</dbReference>
<dbReference type="CDD" id="cd13887">
    <property type="entry name" value="CuRO_2_MCO_like_2"/>
    <property type="match status" value="1"/>
</dbReference>
<dbReference type="OrthoDB" id="9757546at2"/>
<dbReference type="GO" id="GO:0005507">
    <property type="term" value="F:copper ion binding"/>
    <property type="evidence" value="ECO:0007669"/>
    <property type="project" value="InterPro"/>
</dbReference>
<keyword evidence="3" id="KW-0732">Signal</keyword>
<name>A0A6N1AT37_9PROT</name>
<dbReference type="PROSITE" id="PS51318">
    <property type="entry name" value="TAT"/>
    <property type="match status" value="1"/>
</dbReference>
<evidence type="ECO:0000313" key="8">
    <source>
        <dbReference type="Proteomes" id="UP000509702"/>
    </source>
</evidence>
<feature type="domain" description="Plastocyanin-like" evidence="4">
    <location>
        <begin position="289"/>
        <end position="377"/>
    </location>
</feature>
<evidence type="ECO:0000256" key="2">
    <source>
        <dbReference type="ARBA" id="ARBA00023002"/>
    </source>
</evidence>
<dbReference type="GO" id="GO:0016491">
    <property type="term" value="F:oxidoreductase activity"/>
    <property type="evidence" value="ECO:0007669"/>
    <property type="project" value="UniProtKB-KW"/>
</dbReference>
<evidence type="ECO:0000259" key="4">
    <source>
        <dbReference type="Pfam" id="PF00394"/>
    </source>
</evidence>
<gene>
    <name evidence="7" type="ORF">HUE56_18685</name>
</gene>
<feature type="domain" description="Plastocyanin-like" evidence="6">
    <location>
        <begin position="84"/>
        <end position="168"/>
    </location>
</feature>
<evidence type="ECO:0000256" key="1">
    <source>
        <dbReference type="ARBA" id="ARBA00022723"/>
    </source>
</evidence>
<dbReference type="Proteomes" id="UP000509702">
    <property type="component" value="Chromosome"/>
</dbReference>
<feature type="domain" description="Plastocyanin-like" evidence="5">
    <location>
        <begin position="431"/>
        <end position="546"/>
    </location>
</feature>
<dbReference type="RefSeq" id="WP_149197223.1">
    <property type="nucleotide sequence ID" value="NZ_CP054619.1"/>
</dbReference>
<dbReference type="InterPro" id="IPR011707">
    <property type="entry name" value="Cu-oxidase-like_N"/>
</dbReference>
<evidence type="ECO:0000313" key="7">
    <source>
        <dbReference type="EMBL" id="QKS52414.1"/>
    </source>
</evidence>
<feature type="chain" id="PRO_5028916439" evidence="3">
    <location>
        <begin position="33"/>
        <end position="550"/>
    </location>
</feature>
<dbReference type="Pfam" id="PF07732">
    <property type="entry name" value="Cu-oxidase_3"/>
    <property type="match status" value="1"/>
</dbReference>
<sequence length="550" mass="58766">MTLALSRRRLLSTAAAGGCAALLPAFPRSVLAAGPAVDPAAGPTAGPTAGDAVRLTVERRSLEVNGRAASLFGIRQPDGTHGLILDPGRRFLVDLTNRAGEDTVIHWHGQTPPYVQDGVADMNRPTIRDGLTVRYDFAPRTGTHWMHSHHGMQEQLLMAAPLVVRSDEDLRADEQEVVILLHDFTFRDPAELLASLGGPSGGMAHGGHGTGGMGQGAMNHGSMDHGAMNHSQMNQGQMPTGQMNHGQMNHGQMNHGSMGHGSPAQGNGHDMAGMSGGMAMDLNDIDYDAYLANDRTLADPQVVRVERGGRVRLRVINGATSTAFHLDLGRLSGQVIAADGNPVHPVPGTRFGLSMGQRLDIRLTLPADGGAFPILALREGAVQRTGIILATPGAAVEKVADTGQAVTDALDLSLERRLSGVTPLAVRTADQTRRMQLTGSMMPYVWSLDGKTFGEHRPLLVRQGQRVELTFENASMMAHPMHLHGHHFQVVAIDGRPVAGAVRDTVLVPMMASVTVAFDADNPGRWPLHCHNLLHMETGMMTEVVYEGFV</sequence>
<dbReference type="InterPro" id="IPR034279">
    <property type="entry name" value="CuRO_3_CopA"/>
</dbReference>
<dbReference type="InterPro" id="IPR033138">
    <property type="entry name" value="Cu_oxidase_CS"/>
</dbReference>
<proteinExistence type="predicted"/>
<dbReference type="InterPro" id="IPR001117">
    <property type="entry name" value="Cu-oxidase_2nd"/>
</dbReference>
<dbReference type="SUPFAM" id="SSF49503">
    <property type="entry name" value="Cupredoxins"/>
    <property type="match status" value="3"/>
</dbReference>
<evidence type="ECO:0000259" key="5">
    <source>
        <dbReference type="Pfam" id="PF07731"/>
    </source>
</evidence>